<dbReference type="InterPro" id="IPR047817">
    <property type="entry name" value="ABC2_TM_bact-type"/>
</dbReference>
<evidence type="ECO:0000256" key="2">
    <source>
        <dbReference type="ARBA" id="ARBA00022692"/>
    </source>
</evidence>
<dbReference type="InterPro" id="IPR013525">
    <property type="entry name" value="ABC2_TM"/>
</dbReference>
<evidence type="ECO:0000259" key="6">
    <source>
        <dbReference type="PROSITE" id="PS51012"/>
    </source>
</evidence>
<evidence type="ECO:0000256" key="1">
    <source>
        <dbReference type="ARBA" id="ARBA00004141"/>
    </source>
</evidence>
<feature type="transmembrane region" description="Helical" evidence="5">
    <location>
        <begin position="20"/>
        <end position="38"/>
    </location>
</feature>
<dbReference type="Proteomes" id="UP001059480">
    <property type="component" value="Unassembled WGS sequence"/>
</dbReference>
<keyword evidence="3 5" id="KW-1133">Transmembrane helix</keyword>
<keyword evidence="5" id="KW-0813">Transport</keyword>
<reference evidence="7" key="3">
    <citation type="journal article" date="2023" name="Microbiol. Resour. Announc.">
        <title>Draft Genome Sequence of Granulicatella sp. Strain S8, Isolated from a Marine Fish, Seriola quinqueradiata.</title>
        <authorList>
            <person name="Lee M."/>
            <person name="Farooq A."/>
            <person name="Jeong J.B."/>
            <person name="Jung M.Y."/>
        </authorList>
    </citation>
    <scope>NUCLEOTIDE SEQUENCE</scope>
    <source>
        <strain evidence="7">S8</strain>
    </source>
</reference>
<comment type="similarity">
    <text evidence="5">Belongs to the ABC-2 integral membrane protein family.</text>
</comment>
<feature type="transmembrane region" description="Helical" evidence="5">
    <location>
        <begin position="168"/>
        <end position="187"/>
    </location>
</feature>
<dbReference type="PROSITE" id="PS51012">
    <property type="entry name" value="ABC_TM2"/>
    <property type="match status" value="1"/>
</dbReference>
<keyword evidence="5" id="KW-1003">Cell membrane</keyword>
<proteinExistence type="inferred from homology"/>
<dbReference type="EMBL" id="JANHNZ010000004">
    <property type="protein sequence ID" value="MCQ9209978.1"/>
    <property type="molecule type" value="Genomic_DNA"/>
</dbReference>
<evidence type="ECO:0000313" key="8">
    <source>
        <dbReference type="Proteomes" id="UP001059480"/>
    </source>
</evidence>
<comment type="caution">
    <text evidence="7">The sequence shown here is derived from an EMBL/GenBank/DDBJ whole genome shotgun (WGS) entry which is preliminary data.</text>
</comment>
<keyword evidence="4 5" id="KW-0472">Membrane</keyword>
<keyword evidence="8" id="KW-1185">Reference proteome</keyword>
<dbReference type="PRINTS" id="PR00164">
    <property type="entry name" value="ABC2TRNSPORT"/>
</dbReference>
<dbReference type="RefSeq" id="WP_256945094.1">
    <property type="nucleotide sequence ID" value="NZ_JANHNZ010000004.1"/>
</dbReference>
<reference evidence="7" key="2">
    <citation type="journal article" date="2023" name="Curr. Microbiol.">
        <title>Granulicatella seriolae sp. nov., a Novel Facultative Anaerobe Isolated from Yellowtail Marine Fish.</title>
        <authorList>
            <person name="Lee M."/>
            <person name="Choi Y.J."/>
            <person name="Farooq A."/>
            <person name="Jeong J.B."/>
            <person name="Jung M.Y."/>
        </authorList>
    </citation>
    <scope>NUCLEOTIDE SEQUENCE</scope>
    <source>
        <strain evidence="7">S8</strain>
    </source>
</reference>
<evidence type="ECO:0000313" key="7">
    <source>
        <dbReference type="EMBL" id="MCQ9209978.1"/>
    </source>
</evidence>
<dbReference type="Pfam" id="PF01061">
    <property type="entry name" value="ABC2_membrane"/>
    <property type="match status" value="1"/>
</dbReference>
<keyword evidence="2 5" id="KW-0812">Transmembrane</keyword>
<feature type="domain" description="ABC transmembrane type-2" evidence="6">
    <location>
        <begin position="20"/>
        <end position="247"/>
    </location>
</feature>
<name>A0ABT1WNA5_9LACT</name>
<feature type="transmembrane region" description="Helical" evidence="5">
    <location>
        <begin position="222"/>
        <end position="243"/>
    </location>
</feature>
<dbReference type="PANTHER" id="PTHR43229:SF3">
    <property type="entry name" value="ABC-TYPE MULTIDRUG TRANSPORT SYSTEM, PERMEASE COMPONENT"/>
    <property type="match status" value="1"/>
</dbReference>
<gene>
    <name evidence="7" type="ORF">NPA36_05385</name>
</gene>
<dbReference type="InterPro" id="IPR051784">
    <property type="entry name" value="Nod_factor_ABC_transporter"/>
</dbReference>
<feature type="transmembrane region" description="Helical" evidence="5">
    <location>
        <begin position="100"/>
        <end position="125"/>
    </location>
</feature>
<dbReference type="PANTHER" id="PTHR43229">
    <property type="entry name" value="NODULATION PROTEIN J"/>
    <property type="match status" value="1"/>
</dbReference>
<feature type="transmembrane region" description="Helical" evidence="5">
    <location>
        <begin position="137"/>
        <end position="156"/>
    </location>
</feature>
<evidence type="ECO:0000256" key="3">
    <source>
        <dbReference type="ARBA" id="ARBA00022989"/>
    </source>
</evidence>
<comment type="subcellular location">
    <subcellularLocation>
        <location evidence="5">Cell membrane</location>
        <topology evidence="5">Multi-pass membrane protein</topology>
    </subcellularLocation>
    <subcellularLocation>
        <location evidence="1">Membrane</location>
        <topology evidence="1">Multi-pass membrane protein</topology>
    </subcellularLocation>
</comment>
<dbReference type="PIRSF" id="PIRSF006648">
    <property type="entry name" value="DrrB"/>
    <property type="match status" value="1"/>
</dbReference>
<dbReference type="InterPro" id="IPR000412">
    <property type="entry name" value="ABC_2_transport"/>
</dbReference>
<accession>A0ABT1WNA5</accession>
<reference evidence="7" key="1">
    <citation type="submission" date="2022-07" db="EMBL/GenBank/DDBJ databases">
        <authorList>
            <person name="Jung M.-Y."/>
            <person name="Lee M."/>
        </authorList>
    </citation>
    <scope>NUCLEOTIDE SEQUENCE</scope>
    <source>
        <strain evidence="7">S8</strain>
    </source>
</reference>
<evidence type="ECO:0000256" key="4">
    <source>
        <dbReference type="ARBA" id="ARBA00023136"/>
    </source>
</evidence>
<organism evidence="7 8">
    <name type="scientific">Granulicatella seriolae</name>
    <dbReference type="NCBI Taxonomy" id="2967226"/>
    <lineage>
        <taxon>Bacteria</taxon>
        <taxon>Bacillati</taxon>
        <taxon>Bacillota</taxon>
        <taxon>Bacilli</taxon>
        <taxon>Lactobacillales</taxon>
        <taxon>Carnobacteriaceae</taxon>
        <taxon>Granulicatella</taxon>
    </lineage>
</organism>
<evidence type="ECO:0000256" key="5">
    <source>
        <dbReference type="RuleBase" id="RU361157"/>
    </source>
</evidence>
<sequence length="250" mass="27745">MKSFLVAFNIEHKLFWRGFFGPFFTLVFPLLMLFLYGSIFGNEPDPVYGGYGAMDVSIPSYCAMVIAVTGIMVFPLTMAEYKSKKVYKRLDATSQGKNTVILAQLAVNVLMSVIGIGLLVIGGLLFYNVQIDGNPFIIAPILLLGITNTYSFGFLLSAIAPDYKTAHVLCYLTYFIMIFVSGTTIPIERFPESLQTFAKILPLTYVTDVFRAVFAGKPMTDYVSDIVIVAVLGLTFSAIAIAINRRKRWD</sequence>
<protein>
    <recommendedName>
        <fullName evidence="5">Transport permease protein</fullName>
    </recommendedName>
</protein>
<feature type="transmembrane region" description="Helical" evidence="5">
    <location>
        <begin position="58"/>
        <end position="79"/>
    </location>
</feature>